<evidence type="ECO:0000256" key="9">
    <source>
        <dbReference type="ARBA" id="ARBA00022679"/>
    </source>
</evidence>
<dbReference type="Gene3D" id="2.40.30.60">
    <property type="entry name" value="RimM"/>
    <property type="match status" value="1"/>
</dbReference>
<dbReference type="Gene3D" id="1.10.1270.20">
    <property type="entry name" value="tRNA(m1g37)methyltransferase, domain 2"/>
    <property type="match status" value="1"/>
</dbReference>
<dbReference type="Pfam" id="PF01782">
    <property type="entry name" value="RimM"/>
    <property type="match status" value="1"/>
</dbReference>
<dbReference type="InterPro" id="IPR002649">
    <property type="entry name" value="tRNA_m1G_MeTrfase_TrmD"/>
</dbReference>
<dbReference type="GO" id="GO:0002939">
    <property type="term" value="P:tRNA N1-guanine methylation"/>
    <property type="evidence" value="ECO:0007669"/>
    <property type="project" value="TreeGrafter"/>
</dbReference>
<evidence type="ECO:0000259" key="15">
    <source>
        <dbReference type="Pfam" id="PF01746"/>
    </source>
</evidence>
<evidence type="ECO:0000313" key="17">
    <source>
        <dbReference type="EMBL" id="KAF2282165.1"/>
    </source>
</evidence>
<keyword evidence="11" id="KW-0819">tRNA processing</keyword>
<evidence type="ECO:0000256" key="6">
    <source>
        <dbReference type="ARBA" id="ARBA00014679"/>
    </source>
</evidence>
<dbReference type="InterPro" id="IPR036976">
    <property type="entry name" value="RimM_N_sf"/>
</dbReference>
<keyword evidence="18" id="KW-1185">Reference proteome</keyword>
<reference evidence="17 18" key="1">
    <citation type="journal article" date="2020" name="Mol. Plant">
        <title>The Chromosome-Based Rubber Tree Genome Provides New Insights into Spurge Genome Evolution and Rubber Biosynthesis.</title>
        <authorList>
            <person name="Liu J."/>
            <person name="Shi C."/>
            <person name="Shi C.C."/>
            <person name="Li W."/>
            <person name="Zhang Q.J."/>
            <person name="Zhang Y."/>
            <person name="Li K."/>
            <person name="Lu H.F."/>
            <person name="Shi C."/>
            <person name="Zhu S.T."/>
            <person name="Xiao Z.Y."/>
            <person name="Nan H."/>
            <person name="Yue Y."/>
            <person name="Zhu X.G."/>
            <person name="Wu Y."/>
            <person name="Hong X.N."/>
            <person name="Fan G.Y."/>
            <person name="Tong Y."/>
            <person name="Zhang D."/>
            <person name="Mao C.L."/>
            <person name="Liu Y.L."/>
            <person name="Hao S.J."/>
            <person name="Liu W.Q."/>
            <person name="Lv M.Q."/>
            <person name="Zhang H.B."/>
            <person name="Liu Y."/>
            <person name="Hu-Tang G.R."/>
            <person name="Wang J.P."/>
            <person name="Wang J.H."/>
            <person name="Sun Y.H."/>
            <person name="Ni S.B."/>
            <person name="Chen W.B."/>
            <person name="Zhang X.C."/>
            <person name="Jiao Y.N."/>
            <person name="Eichler E.E."/>
            <person name="Li G.H."/>
            <person name="Liu X."/>
            <person name="Gao L.Z."/>
        </authorList>
    </citation>
    <scope>NUCLEOTIDE SEQUENCE [LARGE SCALE GENOMIC DNA]</scope>
    <source>
        <strain evidence="18">cv. GT1</strain>
        <tissue evidence="17">Leaf</tissue>
    </source>
</reference>
<feature type="domain" description="tRNA methyltransferase TRMD/TRM10-type" evidence="15">
    <location>
        <begin position="135"/>
        <end position="348"/>
    </location>
</feature>
<dbReference type="Proteomes" id="UP000467840">
    <property type="component" value="Unassembled WGS sequence"/>
</dbReference>
<dbReference type="InterPro" id="IPR029028">
    <property type="entry name" value="Alpha/beta_knot_MTases"/>
</dbReference>
<comment type="catalytic activity">
    <reaction evidence="14">
        <text>guanosine(37) in tRNA + S-adenosyl-L-methionine = N(1)-methylguanosine(37) in tRNA + S-adenosyl-L-homocysteine + H(+)</text>
        <dbReference type="Rhea" id="RHEA:36899"/>
        <dbReference type="Rhea" id="RHEA-COMP:10145"/>
        <dbReference type="Rhea" id="RHEA-COMP:10147"/>
        <dbReference type="ChEBI" id="CHEBI:15378"/>
        <dbReference type="ChEBI" id="CHEBI:57856"/>
        <dbReference type="ChEBI" id="CHEBI:59789"/>
        <dbReference type="ChEBI" id="CHEBI:73542"/>
        <dbReference type="ChEBI" id="CHEBI:74269"/>
        <dbReference type="EC" id="2.1.1.228"/>
    </reaction>
</comment>
<dbReference type="EMBL" id="JAAGAX010000511">
    <property type="protein sequence ID" value="KAF2282165.1"/>
    <property type="molecule type" value="Genomic_DNA"/>
</dbReference>
<evidence type="ECO:0000256" key="5">
    <source>
        <dbReference type="ARBA" id="ARBA00012807"/>
    </source>
</evidence>
<dbReference type="NCBIfam" id="NF000648">
    <property type="entry name" value="PRK00026.1"/>
    <property type="match status" value="1"/>
</dbReference>
<evidence type="ECO:0000256" key="1">
    <source>
        <dbReference type="ARBA" id="ARBA00002634"/>
    </source>
</evidence>
<dbReference type="GO" id="GO:0006364">
    <property type="term" value="P:rRNA processing"/>
    <property type="evidence" value="ECO:0007669"/>
    <property type="project" value="InterPro"/>
</dbReference>
<comment type="similarity">
    <text evidence="3">Belongs to the RNA methyltransferase TrmD family.</text>
</comment>
<evidence type="ECO:0000256" key="4">
    <source>
        <dbReference type="ARBA" id="ARBA00011738"/>
    </source>
</evidence>
<evidence type="ECO:0000256" key="12">
    <source>
        <dbReference type="ARBA" id="ARBA00029736"/>
    </source>
</evidence>
<dbReference type="AlphaFoldDB" id="A0A6A6K136"/>
<dbReference type="InterPro" id="IPR009000">
    <property type="entry name" value="Transl_B-barrel_sf"/>
</dbReference>
<keyword evidence="10" id="KW-0949">S-adenosyl-L-methionine</keyword>
<evidence type="ECO:0000259" key="16">
    <source>
        <dbReference type="Pfam" id="PF01782"/>
    </source>
</evidence>
<evidence type="ECO:0000256" key="14">
    <source>
        <dbReference type="ARBA" id="ARBA00047783"/>
    </source>
</evidence>
<dbReference type="HAMAP" id="MF_00014">
    <property type="entry name" value="Ribosome_mat_RimM"/>
    <property type="match status" value="1"/>
</dbReference>
<dbReference type="InterPro" id="IPR023148">
    <property type="entry name" value="tRNA_m1G_MeTrfase_C_sf"/>
</dbReference>
<evidence type="ECO:0000256" key="13">
    <source>
        <dbReference type="ARBA" id="ARBA00033392"/>
    </source>
</evidence>
<accession>A0A6A6K136</accession>
<evidence type="ECO:0000256" key="10">
    <source>
        <dbReference type="ARBA" id="ARBA00022691"/>
    </source>
</evidence>
<keyword evidence="8" id="KW-0489">Methyltransferase</keyword>
<dbReference type="SUPFAM" id="SSF50447">
    <property type="entry name" value="Translation proteins"/>
    <property type="match status" value="1"/>
</dbReference>
<comment type="caution">
    <text evidence="17">The sequence shown here is derived from an EMBL/GenBank/DDBJ whole genome shotgun (WGS) entry which is preliminary data.</text>
</comment>
<comment type="subunit">
    <text evidence="4">Homodimer.</text>
</comment>
<dbReference type="PANTHER" id="PTHR46417:SF1">
    <property type="entry name" value="TRNA (GUANINE-N(1)-)-METHYLTRANSFERASE"/>
    <property type="match status" value="1"/>
</dbReference>
<dbReference type="PANTHER" id="PTHR46417">
    <property type="entry name" value="TRNA (GUANINE-N(1)-)-METHYLTRANSFERASE"/>
    <property type="match status" value="1"/>
</dbReference>
<organism evidence="17 18">
    <name type="scientific">Hevea brasiliensis</name>
    <name type="common">Para rubber tree</name>
    <name type="synonym">Siphonia brasiliensis</name>
    <dbReference type="NCBI Taxonomy" id="3981"/>
    <lineage>
        <taxon>Eukaryota</taxon>
        <taxon>Viridiplantae</taxon>
        <taxon>Streptophyta</taxon>
        <taxon>Embryophyta</taxon>
        <taxon>Tracheophyta</taxon>
        <taxon>Spermatophyta</taxon>
        <taxon>Magnoliopsida</taxon>
        <taxon>eudicotyledons</taxon>
        <taxon>Gunneridae</taxon>
        <taxon>Pentapetalae</taxon>
        <taxon>rosids</taxon>
        <taxon>fabids</taxon>
        <taxon>Malpighiales</taxon>
        <taxon>Euphorbiaceae</taxon>
        <taxon>Crotonoideae</taxon>
        <taxon>Micrandreae</taxon>
        <taxon>Hevea</taxon>
    </lineage>
</organism>
<dbReference type="HAMAP" id="MF_00605">
    <property type="entry name" value="TrmD"/>
    <property type="match status" value="1"/>
</dbReference>
<dbReference type="GO" id="GO:0005829">
    <property type="term" value="C:cytosol"/>
    <property type="evidence" value="ECO:0007669"/>
    <property type="project" value="TreeGrafter"/>
</dbReference>
<sequence>MVHGDMVLLGVVRAPHGVMGLVKVRTFTEDPSHISAYGPLTDGHSCFNVTVVSVLGADSVIAKFDGLSSRTESERLRGKRLYVRKSSLPKLQEDEFYENELIGMDAKLEDGTTYGVISAILNFGSCDIIELSTSTDMFPGPLGYSTVGNALRKGLWSLNVVDIRSFAGDKHLTVDDKPYGGGPGMLMKADVLGRCIDSVLEAHPDTRLIYTSPKGKQFTQDMSRQIVRFGNITLLCGRFEGIDERVVDVYNFQEVSIGDYVISGGELAAMVVIDSCVRMVAGVIGNKDSLNRESFDGGLEYPQYTRPASWKGVSVPDVLLRGNHRETELWRCRMSRIITERRRPDLLKDCSGEEEGSSNE</sequence>
<dbReference type="GO" id="GO:0052906">
    <property type="term" value="F:tRNA (guanine(37)-N1)-methyltransferase activity"/>
    <property type="evidence" value="ECO:0007669"/>
    <property type="project" value="UniProtKB-EC"/>
</dbReference>
<evidence type="ECO:0000256" key="3">
    <source>
        <dbReference type="ARBA" id="ARBA00007630"/>
    </source>
</evidence>
<proteinExistence type="inferred from homology"/>
<gene>
    <name evidence="17" type="ORF">GH714_042989</name>
</gene>
<dbReference type="NCBIfam" id="TIGR02273">
    <property type="entry name" value="16S_RimM"/>
    <property type="match status" value="1"/>
</dbReference>
<name>A0A6A6K136_HEVBR</name>
<dbReference type="InterPro" id="IPR016009">
    <property type="entry name" value="tRNA_MeTrfase_TRMD/TRM10"/>
</dbReference>
<dbReference type="GO" id="GO:0043022">
    <property type="term" value="F:ribosome binding"/>
    <property type="evidence" value="ECO:0007669"/>
    <property type="project" value="InterPro"/>
</dbReference>
<comment type="subcellular location">
    <subcellularLocation>
        <location evidence="2">Cytoplasm</location>
    </subcellularLocation>
</comment>
<protein>
    <recommendedName>
        <fullName evidence="6">tRNA (guanine-N(1)-)-methyltransferase</fullName>
        <ecNumber evidence="5">2.1.1.228</ecNumber>
    </recommendedName>
    <alternativeName>
        <fullName evidence="12">M1G-methyltransferase</fullName>
    </alternativeName>
    <alternativeName>
        <fullName evidence="13">tRNA [GM37] methyltransferase</fullName>
    </alternativeName>
</protein>
<dbReference type="InterPro" id="IPR002676">
    <property type="entry name" value="RimM_N"/>
</dbReference>
<evidence type="ECO:0000256" key="7">
    <source>
        <dbReference type="ARBA" id="ARBA00022490"/>
    </source>
</evidence>
<keyword evidence="7" id="KW-0963">Cytoplasm</keyword>
<dbReference type="InterPro" id="IPR011961">
    <property type="entry name" value="RimM"/>
</dbReference>
<dbReference type="Gene3D" id="3.40.1280.10">
    <property type="match status" value="1"/>
</dbReference>
<dbReference type="EC" id="2.1.1.228" evidence="5"/>
<evidence type="ECO:0000256" key="8">
    <source>
        <dbReference type="ARBA" id="ARBA00022603"/>
    </source>
</evidence>
<evidence type="ECO:0000313" key="18">
    <source>
        <dbReference type="Proteomes" id="UP000467840"/>
    </source>
</evidence>
<feature type="domain" description="RimM N-terminal" evidence="16">
    <location>
        <begin position="9"/>
        <end position="86"/>
    </location>
</feature>
<keyword evidence="9" id="KW-0808">Transferase</keyword>
<dbReference type="InterPro" id="IPR029026">
    <property type="entry name" value="tRNA_m1G_MTases_N"/>
</dbReference>
<dbReference type="Pfam" id="PF01746">
    <property type="entry name" value="tRNA_m1G_MT"/>
    <property type="match status" value="1"/>
</dbReference>
<comment type="function">
    <text evidence="1">Specifically methylates guanosine-37 in various tRNAs.</text>
</comment>
<dbReference type="CDD" id="cd18080">
    <property type="entry name" value="TrmD-like"/>
    <property type="match status" value="1"/>
</dbReference>
<evidence type="ECO:0000256" key="11">
    <source>
        <dbReference type="ARBA" id="ARBA00022694"/>
    </source>
</evidence>
<dbReference type="NCBIfam" id="NF011186">
    <property type="entry name" value="PRK14592.1"/>
    <property type="match status" value="1"/>
</dbReference>
<dbReference type="SUPFAM" id="SSF75217">
    <property type="entry name" value="alpha/beta knot"/>
    <property type="match status" value="1"/>
</dbReference>
<dbReference type="NCBIfam" id="TIGR00088">
    <property type="entry name" value="trmD"/>
    <property type="match status" value="1"/>
</dbReference>
<dbReference type="GO" id="GO:0005840">
    <property type="term" value="C:ribosome"/>
    <property type="evidence" value="ECO:0007669"/>
    <property type="project" value="InterPro"/>
</dbReference>
<evidence type="ECO:0000256" key="2">
    <source>
        <dbReference type="ARBA" id="ARBA00004496"/>
    </source>
</evidence>